<dbReference type="OrthoDB" id="3941538at2759"/>
<dbReference type="GO" id="GO:0046872">
    <property type="term" value="F:metal ion binding"/>
    <property type="evidence" value="ECO:0007669"/>
    <property type="project" value="UniProtKB-KW"/>
</dbReference>
<evidence type="ECO:0000313" key="2">
    <source>
        <dbReference type="Proteomes" id="UP000813463"/>
    </source>
</evidence>
<dbReference type="RefSeq" id="XP_021848898.1">
    <property type="nucleotide sequence ID" value="XM_021993206.2"/>
</dbReference>
<evidence type="ECO:0000313" key="3">
    <source>
        <dbReference type="RefSeq" id="XP_021848898.1"/>
    </source>
</evidence>
<keyword evidence="1" id="KW-0479">Metal-binding</keyword>
<dbReference type="SUPFAM" id="SSF48150">
    <property type="entry name" value="DNA-glycosylase"/>
    <property type="match status" value="1"/>
</dbReference>
<dbReference type="GO" id="GO:0008725">
    <property type="term" value="F:DNA-3-methyladenine glycosylase activity"/>
    <property type="evidence" value="ECO:0007669"/>
    <property type="project" value="InterPro"/>
</dbReference>
<proteinExistence type="predicted"/>
<feature type="binding site" evidence="1">
    <location>
        <position position="137"/>
    </location>
    <ligand>
        <name>Zn(2+)</name>
        <dbReference type="ChEBI" id="CHEBI:29105"/>
    </ligand>
</feature>
<name>A0A9R0IH46_SPIOL</name>
<reference evidence="3" key="2">
    <citation type="submission" date="2025-08" db="UniProtKB">
        <authorList>
            <consortium name="RefSeq"/>
        </authorList>
    </citation>
    <scope>IDENTIFICATION</scope>
    <source>
        <tissue evidence="3">Leaf</tissue>
    </source>
</reference>
<feature type="binding site" evidence="1">
    <location>
        <position position="310"/>
    </location>
    <ligand>
        <name>Zn(2+)</name>
        <dbReference type="ChEBI" id="CHEBI:29105"/>
    </ligand>
</feature>
<dbReference type="Proteomes" id="UP000813463">
    <property type="component" value="Chromosome 6"/>
</dbReference>
<dbReference type="AlphaFoldDB" id="A0A9R0IH46"/>
<dbReference type="Gene3D" id="1.10.340.30">
    <property type="entry name" value="Hypothetical protein, domain 2"/>
    <property type="match status" value="1"/>
</dbReference>
<feature type="binding site" evidence="1">
    <location>
        <position position="314"/>
    </location>
    <ligand>
        <name>Zn(2+)</name>
        <dbReference type="ChEBI" id="CHEBI:29105"/>
    </ligand>
</feature>
<dbReference type="GO" id="GO:0006284">
    <property type="term" value="P:base-excision repair"/>
    <property type="evidence" value="ECO:0007669"/>
    <property type="project" value="InterPro"/>
</dbReference>
<dbReference type="PANTHER" id="PTHR31116:SF29">
    <property type="entry name" value="DNA GLYCOSYLASE SUPERFAMILY PROTEIN"/>
    <property type="match status" value="1"/>
</dbReference>
<dbReference type="InterPro" id="IPR011257">
    <property type="entry name" value="DNA_glycosylase"/>
</dbReference>
<reference evidence="2" key="1">
    <citation type="journal article" date="2021" name="Nat. Commun.">
        <title>Genomic analyses provide insights into spinach domestication and the genetic basis of agronomic traits.</title>
        <authorList>
            <person name="Cai X."/>
            <person name="Sun X."/>
            <person name="Xu C."/>
            <person name="Sun H."/>
            <person name="Wang X."/>
            <person name="Ge C."/>
            <person name="Zhang Z."/>
            <person name="Wang Q."/>
            <person name="Fei Z."/>
            <person name="Jiao C."/>
            <person name="Wang Q."/>
        </authorList>
    </citation>
    <scope>NUCLEOTIDE SEQUENCE [LARGE SCALE GENOMIC DNA]</scope>
    <source>
        <strain evidence="2">cv. Varoflay</strain>
    </source>
</reference>
<protein>
    <submittedName>
        <fullName evidence="3">Uncharacterized protein</fullName>
    </submittedName>
</protein>
<dbReference type="KEGG" id="soe:110788587"/>
<keyword evidence="2" id="KW-1185">Reference proteome</keyword>
<gene>
    <name evidence="3" type="primary">LOC110788587</name>
</gene>
<dbReference type="GeneID" id="110788587"/>
<organism evidence="2 3">
    <name type="scientific">Spinacia oleracea</name>
    <name type="common">Spinach</name>
    <dbReference type="NCBI Taxonomy" id="3562"/>
    <lineage>
        <taxon>Eukaryota</taxon>
        <taxon>Viridiplantae</taxon>
        <taxon>Streptophyta</taxon>
        <taxon>Embryophyta</taxon>
        <taxon>Tracheophyta</taxon>
        <taxon>Spermatophyta</taxon>
        <taxon>Magnoliopsida</taxon>
        <taxon>eudicotyledons</taxon>
        <taxon>Gunneridae</taxon>
        <taxon>Pentapetalae</taxon>
        <taxon>Caryophyllales</taxon>
        <taxon>Chenopodiaceae</taxon>
        <taxon>Chenopodioideae</taxon>
        <taxon>Anserineae</taxon>
        <taxon>Spinacia</taxon>
    </lineage>
</organism>
<accession>A0A9R0IH46</accession>
<dbReference type="PANTHER" id="PTHR31116">
    <property type="entry name" value="OS04G0501200 PROTEIN"/>
    <property type="match status" value="1"/>
</dbReference>
<evidence type="ECO:0000256" key="1">
    <source>
        <dbReference type="PIRSR" id="PIRSR605019-1"/>
    </source>
</evidence>
<sequence length="331" mass="38142">MSQKSVRKNVVEKSSKIGWFKTKENPNQNNNHSFFKNFKKVYPLGIHRSNSSLSVSSISLSTMSQTSTDSSLTDYSCPLDHKILLSLESLRKVSILTSPHKKDQAPMLVTSTMVEPQLPSPYKPCDYHNSNGVLKRCLWITKSSDNAYVTFHDEQWGVPVYDDNQLFELLSISGMLMDYNWTDILKRRTQFRESFGGFDVNFVANMEENKIIEISSNKELGLAECRVRCIVENAKGIIKVMKEYGSFSSYIWEYFNYRPIINKYRYPRNVPLRTPKAEIISKDLVRRGFRLVGPVITQSFIQAAGMTIDHLIDCFRYNQCVSLAENPWRHG</sequence>
<dbReference type="InterPro" id="IPR005019">
    <property type="entry name" value="Adenine_glyco"/>
</dbReference>
<feature type="binding site" evidence="1">
    <location>
        <position position="152"/>
    </location>
    <ligand>
        <name>Zn(2+)</name>
        <dbReference type="ChEBI" id="CHEBI:29105"/>
    </ligand>
</feature>
<dbReference type="Pfam" id="PF03352">
    <property type="entry name" value="Adenine_glyco"/>
    <property type="match status" value="1"/>
</dbReference>
<keyword evidence="1" id="KW-0862">Zinc</keyword>